<organism evidence="1 2">
    <name type="scientific">Bacillus wiedmannii</name>
    <dbReference type="NCBI Taxonomy" id="1890302"/>
    <lineage>
        <taxon>Bacteria</taxon>
        <taxon>Bacillati</taxon>
        <taxon>Bacillota</taxon>
        <taxon>Bacilli</taxon>
        <taxon>Bacillales</taxon>
        <taxon>Bacillaceae</taxon>
        <taxon>Bacillus</taxon>
        <taxon>Bacillus cereus group</taxon>
    </lineage>
</organism>
<accession>A0AB73RUC9</accession>
<reference evidence="1 2" key="1">
    <citation type="submission" date="2017-09" db="EMBL/GenBank/DDBJ databases">
        <title>Large-scale bioinformatics analysis of Bacillus genomes uncovers conserved roles of natural products in bacterial physiology.</title>
        <authorList>
            <consortium name="Agbiome Team Llc"/>
            <person name="Bleich R.M."/>
            <person name="Kirk G.J."/>
            <person name="Santa Maria K.C."/>
            <person name="Allen S.E."/>
            <person name="Farag S."/>
            <person name="Shank E.A."/>
            <person name="Bowers A."/>
        </authorList>
    </citation>
    <scope>NUCLEOTIDE SEQUENCE [LARGE SCALE GENOMIC DNA]</scope>
    <source>
        <strain evidence="1 2">AFS000414</strain>
    </source>
</reference>
<name>A0AB73RUC9_9BACI</name>
<protein>
    <submittedName>
        <fullName evidence="1">Uncharacterized protein</fullName>
    </submittedName>
</protein>
<gene>
    <name evidence="1" type="ORF">CN694_08375</name>
</gene>
<evidence type="ECO:0000313" key="2">
    <source>
        <dbReference type="Proteomes" id="UP000220435"/>
    </source>
</evidence>
<sequence>MAFVVLSQSSLALLKIYQRFFKYIYHNSQYINDFFNISTIRHRISTYRQKPTQHAPIKSYTQYSITSKSVL</sequence>
<dbReference type="EMBL" id="NUFG01000005">
    <property type="protein sequence ID" value="PEK26172.1"/>
    <property type="molecule type" value="Genomic_DNA"/>
</dbReference>
<comment type="caution">
    <text evidence="1">The sequence shown here is derived from an EMBL/GenBank/DDBJ whole genome shotgun (WGS) entry which is preliminary data.</text>
</comment>
<evidence type="ECO:0000313" key="1">
    <source>
        <dbReference type="EMBL" id="PEK26172.1"/>
    </source>
</evidence>
<dbReference type="AlphaFoldDB" id="A0AB73RUC9"/>
<dbReference type="Proteomes" id="UP000220435">
    <property type="component" value="Unassembled WGS sequence"/>
</dbReference>
<proteinExistence type="predicted"/>